<name>A0A4Y7R631_9FIRM</name>
<reference evidence="2 3" key="1">
    <citation type="journal article" date="2018" name="Environ. Microbiol.">
        <title>Novel energy conservation strategies and behaviour of Pelotomaculum schinkii driving syntrophic propionate catabolism.</title>
        <authorList>
            <person name="Hidalgo-Ahumada C.A.P."/>
            <person name="Nobu M.K."/>
            <person name="Narihiro T."/>
            <person name="Tamaki H."/>
            <person name="Liu W.T."/>
            <person name="Kamagata Y."/>
            <person name="Stams A.J.M."/>
            <person name="Imachi H."/>
            <person name="Sousa D.Z."/>
        </authorList>
    </citation>
    <scope>NUCLEOTIDE SEQUENCE [LARGE SCALE GENOMIC DNA]</scope>
    <source>
        <strain evidence="2 3">HH</strain>
    </source>
</reference>
<feature type="transmembrane region" description="Helical" evidence="1">
    <location>
        <begin position="226"/>
        <end position="246"/>
    </location>
</feature>
<evidence type="ECO:0000313" key="2">
    <source>
        <dbReference type="EMBL" id="TEB04405.1"/>
    </source>
</evidence>
<dbReference type="Proteomes" id="UP000298324">
    <property type="component" value="Unassembled WGS sequence"/>
</dbReference>
<organism evidence="2 3">
    <name type="scientific">Pelotomaculum schinkii</name>
    <dbReference type="NCBI Taxonomy" id="78350"/>
    <lineage>
        <taxon>Bacteria</taxon>
        <taxon>Bacillati</taxon>
        <taxon>Bacillota</taxon>
        <taxon>Clostridia</taxon>
        <taxon>Eubacteriales</taxon>
        <taxon>Desulfotomaculaceae</taxon>
        <taxon>Pelotomaculum</taxon>
    </lineage>
</organism>
<proteinExistence type="predicted"/>
<accession>A0A4Y7R631</accession>
<dbReference type="EMBL" id="QFGA01000004">
    <property type="protein sequence ID" value="TEB04405.1"/>
    <property type="molecule type" value="Genomic_DNA"/>
</dbReference>
<feature type="transmembrane region" description="Helical" evidence="1">
    <location>
        <begin position="378"/>
        <end position="400"/>
    </location>
</feature>
<feature type="transmembrane region" description="Helical" evidence="1">
    <location>
        <begin position="323"/>
        <end position="341"/>
    </location>
</feature>
<keyword evidence="1" id="KW-0472">Membrane</keyword>
<feature type="transmembrane region" description="Helical" evidence="1">
    <location>
        <begin position="116"/>
        <end position="135"/>
    </location>
</feature>
<feature type="transmembrane region" description="Helical" evidence="1">
    <location>
        <begin position="347"/>
        <end position="366"/>
    </location>
</feature>
<feature type="transmembrane region" description="Helical" evidence="1">
    <location>
        <begin position="295"/>
        <end position="316"/>
    </location>
</feature>
<comment type="caution">
    <text evidence="2">The sequence shown here is derived from an EMBL/GenBank/DDBJ whole genome shotgun (WGS) entry which is preliminary data.</text>
</comment>
<feature type="transmembrane region" description="Helical" evidence="1">
    <location>
        <begin position="21"/>
        <end position="41"/>
    </location>
</feature>
<gene>
    <name evidence="2" type="ORF">Psch_04132</name>
</gene>
<evidence type="ECO:0000256" key="1">
    <source>
        <dbReference type="SAM" id="Phobius"/>
    </source>
</evidence>
<protein>
    <submittedName>
        <fullName evidence="2">Uncharacterized protein</fullName>
    </submittedName>
</protein>
<dbReference type="AlphaFoldDB" id="A0A4Y7R631"/>
<keyword evidence="3" id="KW-1185">Reference proteome</keyword>
<dbReference type="RefSeq" id="WP_190259529.1">
    <property type="nucleotide sequence ID" value="NZ_QFGA01000004.1"/>
</dbReference>
<feature type="transmembrane region" description="Helical" evidence="1">
    <location>
        <begin position="141"/>
        <end position="161"/>
    </location>
</feature>
<sequence>MSGIKEECPLQVKTNPVQVRLSFWIFSGLSLFALCFCLSITEGFNMADASWFLQVAHRVTSGEVLYRDVFFGATPLSIYLTAIFTALFGTEILVVKGITALCLVLTVLLSCRIVQALGFNQGFPYLLVLALIVYAPPEVAVYQPLANLFFLICFYATLVWTKSGKAVNRAVKGKSTGALAAAELAAGLCFASKQNIGIYALGALLLTLTFNSSSIRSKRQSKPADIIIVLSAFFLVSALVFLPVWFSGGTEKLLDYGFFNKGTYIRLGRISYLDGLNQLADLLRNIGSLDNLKKIYLLAPFLLPLLTFGALLAAWLHPGNDKRNLTTTVFLFVGAAFLGIFPRASRTHLTFVIPELLIGLTYAWLLAKPYLTTRWIRLIQAGPVLWFGTGLAFMLINPLVKVSTADYQISNLPHFRGVLINSDKLKEIHSFAQSFTEEVALNERAFILSPYAGFYYLVSGLKNPTSFDYPLATAFGRSGESEVIAAISRREIDTVFLGPQLNYPSLHPVLLARYIQGHMERDRDLGGFTIYRLAAEP</sequence>
<keyword evidence="1" id="KW-0812">Transmembrane</keyword>
<evidence type="ECO:0000313" key="3">
    <source>
        <dbReference type="Proteomes" id="UP000298324"/>
    </source>
</evidence>
<keyword evidence="1" id="KW-1133">Transmembrane helix</keyword>
<feature type="transmembrane region" description="Helical" evidence="1">
    <location>
        <begin position="76"/>
        <end position="109"/>
    </location>
</feature>